<gene>
    <name evidence="3" type="ORF">TW71_14680</name>
</gene>
<comment type="similarity">
    <text evidence="1">Belongs to the cycloisomerase 2 family.</text>
</comment>
<dbReference type="GO" id="GO:0017057">
    <property type="term" value="F:6-phosphogluconolactonase activity"/>
    <property type="evidence" value="ECO:0007669"/>
    <property type="project" value="TreeGrafter"/>
</dbReference>
<evidence type="ECO:0000313" key="3">
    <source>
        <dbReference type="EMBL" id="KJY71258.1"/>
    </source>
</evidence>
<dbReference type="PANTHER" id="PTHR30344">
    <property type="entry name" value="6-PHOSPHOGLUCONOLACTONASE-RELATED"/>
    <property type="match status" value="1"/>
</dbReference>
<dbReference type="InterPro" id="IPR015943">
    <property type="entry name" value="WD40/YVTN_repeat-like_dom_sf"/>
</dbReference>
<protein>
    <submittedName>
        <fullName evidence="3">6-phosphogluconolactonase</fullName>
    </submittedName>
</protein>
<evidence type="ECO:0000256" key="2">
    <source>
        <dbReference type="ARBA" id="ARBA00022526"/>
    </source>
</evidence>
<dbReference type="RefSeq" id="WP_045986380.1">
    <property type="nucleotide sequence ID" value="NZ_CP063052.1"/>
</dbReference>
<dbReference type="Pfam" id="PF10282">
    <property type="entry name" value="Lactonase"/>
    <property type="match status" value="1"/>
</dbReference>
<dbReference type="EMBL" id="JXXR01000016">
    <property type="protein sequence ID" value="KJY71258.1"/>
    <property type="molecule type" value="Genomic_DNA"/>
</dbReference>
<dbReference type="AlphaFoldDB" id="A0A837G4R4"/>
<dbReference type="Gene3D" id="2.130.10.10">
    <property type="entry name" value="YVTN repeat-like/Quinoprotein amine dehydrogenase"/>
    <property type="match status" value="1"/>
</dbReference>
<dbReference type="InterPro" id="IPR019405">
    <property type="entry name" value="Lactonase_7-beta_prop"/>
</dbReference>
<organism evidence="3">
    <name type="scientific">Vibrio coralliilyticus</name>
    <dbReference type="NCBI Taxonomy" id="190893"/>
    <lineage>
        <taxon>Bacteria</taxon>
        <taxon>Pseudomonadati</taxon>
        <taxon>Pseudomonadota</taxon>
        <taxon>Gammaproteobacteria</taxon>
        <taxon>Vibrionales</taxon>
        <taxon>Vibrionaceae</taxon>
        <taxon>Vibrio</taxon>
    </lineage>
</organism>
<proteinExistence type="inferred from homology"/>
<keyword evidence="2" id="KW-0313">Glucose metabolism</keyword>
<reference evidence="3" key="1">
    <citation type="journal article" date="2015" name="BMC Genomics">
        <title>Genome mining reveals unlocked bioactive potential of marine Gram-negative bacteria.</title>
        <authorList>
            <person name="Machado H."/>
            <person name="Sonnenschein E.C."/>
            <person name="Melchiorsen J."/>
            <person name="Gram L."/>
        </authorList>
    </citation>
    <scope>NUCLEOTIDE SEQUENCE</scope>
    <source>
        <strain evidence="3">S2052</strain>
    </source>
</reference>
<evidence type="ECO:0000256" key="1">
    <source>
        <dbReference type="ARBA" id="ARBA00005564"/>
    </source>
</evidence>
<dbReference type="PANTHER" id="PTHR30344:SF1">
    <property type="entry name" value="6-PHOSPHOGLUCONOLACTONASE"/>
    <property type="match status" value="1"/>
</dbReference>
<comment type="caution">
    <text evidence="3">The sequence shown here is derived from an EMBL/GenBank/DDBJ whole genome shotgun (WGS) entry which is preliminary data.</text>
</comment>
<dbReference type="SUPFAM" id="SSF50974">
    <property type="entry name" value="Nitrous oxide reductase, N-terminal domain"/>
    <property type="match status" value="1"/>
</dbReference>
<dbReference type="GO" id="GO:0006006">
    <property type="term" value="P:glucose metabolic process"/>
    <property type="evidence" value="ECO:0007669"/>
    <property type="project" value="UniProtKB-KW"/>
</dbReference>
<keyword evidence="2" id="KW-0119">Carbohydrate metabolism</keyword>
<name>A0A837G4R4_9VIBR</name>
<sequence length="342" mass="37474">MKASSHLHFYVGTYTDDPSQSQGIAQVSLNTSSGELTRLDDAMVIRNPSYLTHTSSGLYTFSEVSRSDSAALVFQSDARSGVLAIEGDYPCHIDVDCQQRYVAVANYGSGNVNVYVLDGDGKPLKLVADLFVDGKGANSERQQSPHAHQVQFLNHTPQLAVVDLGSDSLHLYDIDTQSDQFQLHQTVSLPPGCGPRHLVMNGDEDMAYVVCELAETLITLTKEGNHWRMVDQCDLLPGQPKGEAAAAIKLSCDERFIYVSCRQQNAISIFELVDGLPSWLAAQDCQGQFPRDFTLSSDGNWLIVANQHSNNLASYQRCQSTGLLSPANYQCQIDAPVCLIEH</sequence>
<dbReference type="InterPro" id="IPR050282">
    <property type="entry name" value="Cycloisomerase_2"/>
</dbReference>
<accession>A0A837G4R4</accession>
<dbReference type="InterPro" id="IPR011045">
    <property type="entry name" value="N2O_reductase_N"/>
</dbReference>